<evidence type="ECO:0000313" key="3">
    <source>
        <dbReference type="Proteomes" id="UP000181936"/>
    </source>
</evidence>
<gene>
    <name evidence="2" type="ORF">A9C19_20145</name>
</gene>
<reference evidence="2 3" key="1">
    <citation type="journal article" date="2016" name="Sci. Rep.">
        <title>Complete genome sequence and transcriptomic analysis of a novel marine strain Bacillus weihaiensis reveals the mechanism of brown algae degradation.</title>
        <authorList>
            <person name="Zhu Y."/>
            <person name="Chen P."/>
            <person name="Bao Y."/>
            <person name="Men Y."/>
            <person name="Zeng Y."/>
            <person name="Yang J."/>
            <person name="Sun J."/>
            <person name="Sun Y."/>
        </authorList>
    </citation>
    <scope>NUCLEOTIDE SEQUENCE [LARGE SCALE GENOMIC DNA]</scope>
    <source>
        <strain evidence="2 3">Alg07</strain>
    </source>
</reference>
<evidence type="ECO:0000313" key="2">
    <source>
        <dbReference type="EMBL" id="APH06798.1"/>
    </source>
</evidence>
<proteinExistence type="predicted"/>
<dbReference type="Pfam" id="PF09648">
    <property type="entry name" value="YycI"/>
    <property type="match status" value="1"/>
</dbReference>
<dbReference type="RefSeq" id="WP_072581590.1">
    <property type="nucleotide sequence ID" value="NZ_CP016020.1"/>
</dbReference>
<dbReference type="Gene3D" id="2.40.128.690">
    <property type="entry name" value="YycH protein, domain 3-like"/>
    <property type="match status" value="1"/>
</dbReference>
<dbReference type="KEGG" id="bwh:A9C19_20145"/>
<keyword evidence="3" id="KW-1185">Reference proteome</keyword>
<dbReference type="InterPro" id="IPR018604">
    <property type="entry name" value="YycI-like"/>
</dbReference>
<dbReference type="GO" id="GO:0016020">
    <property type="term" value="C:membrane"/>
    <property type="evidence" value="ECO:0007669"/>
    <property type="project" value="InterPro"/>
</dbReference>
<accession>A0A1L3MWV2</accession>
<protein>
    <recommendedName>
        <fullName evidence="1">Regulatory protein YycH-like domain-containing protein</fullName>
    </recommendedName>
</protein>
<dbReference type="EMBL" id="CP016020">
    <property type="protein sequence ID" value="APH06798.1"/>
    <property type="molecule type" value="Genomic_DNA"/>
</dbReference>
<name>A0A1L3MWV2_9BACI</name>
<dbReference type="Proteomes" id="UP000181936">
    <property type="component" value="Chromosome"/>
</dbReference>
<dbReference type="OrthoDB" id="2388036at2"/>
<dbReference type="STRING" id="1547283.A9C19_20145"/>
<evidence type="ECO:0000259" key="1">
    <source>
        <dbReference type="Pfam" id="PF09648"/>
    </source>
</evidence>
<organism evidence="2 3">
    <name type="scientific">Bacillus weihaiensis</name>
    <dbReference type="NCBI Taxonomy" id="1547283"/>
    <lineage>
        <taxon>Bacteria</taxon>
        <taxon>Bacillati</taxon>
        <taxon>Bacillota</taxon>
        <taxon>Bacilli</taxon>
        <taxon>Bacillales</taxon>
        <taxon>Bacillaceae</taxon>
        <taxon>Bacillus</taxon>
    </lineage>
</organism>
<dbReference type="AlphaFoldDB" id="A0A1L3MWV2"/>
<feature type="domain" description="Regulatory protein YycH-like" evidence="1">
    <location>
        <begin position="34"/>
        <end position="261"/>
    </location>
</feature>
<sequence>MEWNKTKTIFILAFLVLDIFLAVEFFELRSKSNYDIMQEATIEEKLAAENISYSNLPKNEDKSYYITAKSKDFTVEEVKKVKGNQTLVLSSNISETFRSLTFELEKPYQLPDVNMESKVSQFLKENVMYGENYYYWYEDVKENAIICVQKFNNYPIFQAKEDHIGMVILYLNEDNQIIYYEQSMLEDIKEVDDKESAVPALKAIEALYNKNFLKANSRVDKIRYGYYTHIPLSNQQILAPTWHIAVETESGEVKDFYVNAIEGDVLESTN</sequence>